<dbReference type="EMBL" id="CM010723">
    <property type="protein sequence ID" value="RZC76949.1"/>
    <property type="molecule type" value="Genomic_DNA"/>
</dbReference>
<reference evidence="1 2" key="1">
    <citation type="journal article" date="2018" name="Science">
        <title>The opium poppy genome and morphinan production.</title>
        <authorList>
            <person name="Guo L."/>
            <person name="Winzer T."/>
            <person name="Yang X."/>
            <person name="Li Y."/>
            <person name="Ning Z."/>
            <person name="He Z."/>
            <person name="Teodor R."/>
            <person name="Lu Y."/>
            <person name="Bowser T.A."/>
            <person name="Graham I.A."/>
            <person name="Ye K."/>
        </authorList>
    </citation>
    <scope>NUCLEOTIDE SEQUENCE [LARGE SCALE GENOMIC DNA]</scope>
    <source>
        <strain evidence="2">cv. HN1</strain>
        <tissue evidence="1">Leaves</tissue>
    </source>
</reference>
<accession>A0A4Y7KYD7</accession>
<organism evidence="1 2">
    <name type="scientific">Papaver somniferum</name>
    <name type="common">Opium poppy</name>
    <dbReference type="NCBI Taxonomy" id="3469"/>
    <lineage>
        <taxon>Eukaryota</taxon>
        <taxon>Viridiplantae</taxon>
        <taxon>Streptophyta</taxon>
        <taxon>Embryophyta</taxon>
        <taxon>Tracheophyta</taxon>
        <taxon>Spermatophyta</taxon>
        <taxon>Magnoliopsida</taxon>
        <taxon>Ranunculales</taxon>
        <taxon>Papaveraceae</taxon>
        <taxon>Papaveroideae</taxon>
        <taxon>Papaver</taxon>
    </lineage>
</organism>
<dbReference type="Gramene" id="RZC76949">
    <property type="protein sequence ID" value="RZC76949"/>
    <property type="gene ID" value="C5167_001084"/>
</dbReference>
<proteinExistence type="predicted"/>
<keyword evidence="2" id="KW-1185">Reference proteome</keyword>
<evidence type="ECO:0000313" key="1">
    <source>
        <dbReference type="EMBL" id="RZC76949.1"/>
    </source>
</evidence>
<dbReference type="Proteomes" id="UP000316621">
    <property type="component" value="Chromosome 9"/>
</dbReference>
<name>A0A4Y7KYD7_PAPSO</name>
<gene>
    <name evidence="1" type="ORF">C5167_001084</name>
</gene>
<evidence type="ECO:0000313" key="2">
    <source>
        <dbReference type="Proteomes" id="UP000316621"/>
    </source>
</evidence>
<protein>
    <submittedName>
        <fullName evidence="1">Uncharacterized protein</fullName>
    </submittedName>
</protein>
<dbReference type="AlphaFoldDB" id="A0A4Y7KYD7"/>
<sequence length="80" mass="9199">MVDELCKRRFISRVPLKQIRQKRRIINGSSIGRTEDELGVSAAVAKNKYLRWLIMEEMMPEHGGVVLDLKLRLQNMGGDC</sequence>